<sequence>MLEAEVRGARALALSPSGCYNDVSIRAASLSSCSFLLDIDRAELPVLLLIRRSEQRRVT</sequence>
<accession>A0A5J4JVC5</accession>
<dbReference type="Proteomes" id="UP000334820">
    <property type="component" value="Unassembled WGS sequence"/>
</dbReference>
<evidence type="ECO:0000313" key="1">
    <source>
        <dbReference type="EMBL" id="GER81584.1"/>
    </source>
</evidence>
<evidence type="ECO:0000313" key="2">
    <source>
        <dbReference type="Proteomes" id="UP000334820"/>
    </source>
</evidence>
<dbReference type="EMBL" id="BKZV01000001">
    <property type="protein sequence ID" value="GER81584.1"/>
    <property type="molecule type" value="Genomic_DNA"/>
</dbReference>
<proteinExistence type="predicted"/>
<comment type="caution">
    <text evidence="1">The sequence shown here is derived from an EMBL/GenBank/DDBJ whole genome shotgun (WGS) entry which is preliminary data.</text>
</comment>
<keyword evidence="2" id="KW-1185">Reference proteome</keyword>
<dbReference type="AlphaFoldDB" id="A0A5J4JVC5"/>
<reference evidence="1 2" key="1">
    <citation type="journal article" date="2019" name="Int. J. Syst. Evol. Microbiol.">
        <title>Thermogemmatispora aurantia sp. nov. and Thermogemmatispora argillosa sp. nov., within the class Ktedonobacteria, and emended description of the genus Thermogemmatispora.</title>
        <authorList>
            <person name="Zheng Y."/>
            <person name="Wang C.M."/>
            <person name="Sakai Y."/>
            <person name="Abe K."/>
            <person name="Yokota A."/>
            <person name="Yabe S."/>
        </authorList>
    </citation>
    <scope>NUCLEOTIDE SEQUENCE [LARGE SCALE GENOMIC DNA]</scope>
    <source>
        <strain evidence="1 2">A1-2</strain>
    </source>
</reference>
<name>A0A5J4JVC5_9CHLR</name>
<organism evidence="1 2">
    <name type="scientific">Thermogemmatispora aurantia</name>
    <dbReference type="NCBI Taxonomy" id="2045279"/>
    <lineage>
        <taxon>Bacteria</taxon>
        <taxon>Bacillati</taxon>
        <taxon>Chloroflexota</taxon>
        <taxon>Ktedonobacteria</taxon>
        <taxon>Thermogemmatisporales</taxon>
        <taxon>Thermogemmatisporaceae</taxon>
        <taxon>Thermogemmatispora</taxon>
    </lineage>
</organism>
<protein>
    <submittedName>
        <fullName evidence="1">Uncharacterized protein</fullName>
    </submittedName>
</protein>
<gene>
    <name evidence="1" type="ORF">KTAU_02220</name>
</gene>